<dbReference type="InterPro" id="IPR036084">
    <property type="entry name" value="Ser_inhib-like_sf"/>
</dbReference>
<reference evidence="5" key="1">
    <citation type="submission" date="2005-10" db="EMBL/GenBank/DDBJ databases">
        <authorList>
            <person name="Loftus B.J."/>
            <person name="Nene V.M."/>
            <person name="Hannick L.I."/>
            <person name="Bidwell S."/>
            <person name="Haas B."/>
            <person name="Amedeo P."/>
            <person name="Orvis J."/>
            <person name="Wortman J.R."/>
            <person name="White O.R."/>
            <person name="Salzberg S."/>
            <person name="Shumway M."/>
            <person name="Koo H."/>
            <person name="Zhao Y."/>
            <person name="Holmes M."/>
            <person name="Miller J."/>
            <person name="Schatz M."/>
            <person name="Pop M."/>
            <person name="Pai G."/>
            <person name="Utterback T."/>
            <person name="Rogers Y.-H."/>
            <person name="Kravitz S."/>
            <person name="Fraser C.M."/>
        </authorList>
    </citation>
    <scope>NUCLEOTIDE SEQUENCE</scope>
    <source>
        <strain evidence="5">Liverpool</strain>
    </source>
</reference>
<reference evidence="5" key="3">
    <citation type="submission" date="2012-09" db="EMBL/GenBank/DDBJ databases">
        <authorList>
            <consortium name="VectorBase"/>
        </authorList>
    </citation>
    <scope>NUCLEOTIDE SEQUENCE</scope>
    <source>
        <strain evidence="5">Liverpool</strain>
    </source>
</reference>
<dbReference type="PANTHER" id="PTHR23259">
    <property type="entry name" value="RIDDLE"/>
    <property type="match status" value="1"/>
</dbReference>
<feature type="signal peptide" evidence="3">
    <location>
        <begin position="1"/>
        <end position="23"/>
    </location>
</feature>
<evidence type="ECO:0000256" key="1">
    <source>
        <dbReference type="ARBA" id="ARBA00022690"/>
    </source>
</evidence>
<sequence>MKTMHLLVIVVCLAAVLISSGWAQDPDKGILVKRLTNVNGRSPAIDPEVPFLTILFTAPAPKQCGENEIYLECGSECPPTCINWRLRRRTYCSSTCVPGCFCQVRFVRDNIDGSCIRPRDCRRRLRTRGPEE</sequence>
<evidence type="ECO:0000313" key="6">
    <source>
        <dbReference type="Proteomes" id="UP000682892"/>
    </source>
</evidence>
<dbReference type="Gene3D" id="2.10.25.10">
    <property type="entry name" value="Laminin"/>
    <property type="match status" value="1"/>
</dbReference>
<dbReference type="SUPFAM" id="SSF57567">
    <property type="entry name" value="Serine protease inhibitors"/>
    <property type="match status" value="1"/>
</dbReference>
<feature type="chain" id="PRO_5004186698" evidence="3">
    <location>
        <begin position="24"/>
        <end position="132"/>
    </location>
</feature>
<dbReference type="InterPro" id="IPR002919">
    <property type="entry name" value="TIL_dom"/>
</dbReference>
<proteinExistence type="predicted"/>
<feature type="domain" description="TIL" evidence="4">
    <location>
        <begin position="64"/>
        <end position="121"/>
    </location>
</feature>
<name>Q17PJ2_AEDAE</name>
<accession>Q17PJ2</accession>
<dbReference type="OrthoDB" id="6236007at2759"/>
<gene>
    <name evidence="5" type="ORF">AaeL_AAEL000351</name>
</gene>
<dbReference type="VEuPathDB" id="VectorBase:AAEL000351"/>
<dbReference type="EMBL" id="CH477191">
    <property type="protein sequence ID" value="EAT48625.1"/>
    <property type="molecule type" value="Genomic_DNA"/>
</dbReference>
<protein>
    <submittedName>
        <fullName evidence="5">AAEL000351-PA</fullName>
    </submittedName>
</protein>
<organism evidence="5 6">
    <name type="scientific">Aedes aegypti</name>
    <name type="common">Yellowfever mosquito</name>
    <name type="synonym">Culex aegypti</name>
    <dbReference type="NCBI Taxonomy" id="7159"/>
    <lineage>
        <taxon>Eukaryota</taxon>
        <taxon>Metazoa</taxon>
        <taxon>Ecdysozoa</taxon>
        <taxon>Arthropoda</taxon>
        <taxon>Hexapoda</taxon>
        <taxon>Insecta</taxon>
        <taxon>Pterygota</taxon>
        <taxon>Neoptera</taxon>
        <taxon>Endopterygota</taxon>
        <taxon>Diptera</taxon>
        <taxon>Nematocera</taxon>
        <taxon>Culicoidea</taxon>
        <taxon>Culicidae</taxon>
        <taxon>Culicinae</taxon>
        <taxon>Aedini</taxon>
        <taxon>Aedes</taxon>
        <taxon>Stegomyia</taxon>
    </lineage>
</organism>
<keyword evidence="2" id="KW-1015">Disulfide bond</keyword>
<evidence type="ECO:0000256" key="3">
    <source>
        <dbReference type="SAM" id="SignalP"/>
    </source>
</evidence>
<dbReference type="Proteomes" id="UP000682892">
    <property type="component" value="Unassembled WGS sequence"/>
</dbReference>
<dbReference type="AlphaFoldDB" id="Q17PJ2"/>
<dbReference type="PaxDb" id="7159-AAEL000351-PA"/>
<evidence type="ECO:0000256" key="2">
    <source>
        <dbReference type="ARBA" id="ARBA00023157"/>
    </source>
</evidence>
<keyword evidence="1" id="KW-0646">Protease inhibitor</keyword>
<dbReference type="KEGG" id="aag:5575140"/>
<reference evidence="5" key="2">
    <citation type="journal article" date="2007" name="Science">
        <title>Genome sequence of Aedes aegypti, a major arbovirus vector.</title>
        <authorList>
            <person name="Nene V."/>
            <person name="Wortman J.R."/>
            <person name="Lawson D."/>
            <person name="Haas B."/>
            <person name="Kodira C."/>
            <person name="Tu Z.J."/>
            <person name="Loftus B."/>
            <person name="Xi Z."/>
            <person name="Megy K."/>
            <person name="Grabherr M."/>
            <person name="Ren Q."/>
            <person name="Zdobnov E.M."/>
            <person name="Lobo N.F."/>
            <person name="Campbell K.S."/>
            <person name="Brown S.E."/>
            <person name="Bonaldo M.F."/>
            <person name="Zhu J."/>
            <person name="Sinkins S.P."/>
            <person name="Hogenkamp D.G."/>
            <person name="Amedeo P."/>
            <person name="Arensburger P."/>
            <person name="Atkinson P.W."/>
            <person name="Bidwell S."/>
            <person name="Biedler J."/>
            <person name="Birney E."/>
            <person name="Bruggner R.V."/>
            <person name="Costas J."/>
            <person name="Coy M.R."/>
            <person name="Crabtree J."/>
            <person name="Crawford M."/>
            <person name="Debruyn B."/>
            <person name="Decaprio D."/>
            <person name="Eiglmeier K."/>
            <person name="Eisenstadt E."/>
            <person name="El-Dorry H."/>
            <person name="Gelbart W.M."/>
            <person name="Gomes S.L."/>
            <person name="Hammond M."/>
            <person name="Hannick L.I."/>
            <person name="Hogan J.R."/>
            <person name="Holmes M.H."/>
            <person name="Jaffe D."/>
            <person name="Johnston J.S."/>
            <person name="Kennedy R.C."/>
            <person name="Koo H."/>
            <person name="Kravitz S."/>
            <person name="Kriventseva E.V."/>
            <person name="Kulp D."/>
            <person name="Labutti K."/>
            <person name="Lee E."/>
            <person name="Li S."/>
            <person name="Lovin D.D."/>
            <person name="Mao C."/>
            <person name="Mauceli E."/>
            <person name="Menck C.F."/>
            <person name="Miller J.R."/>
            <person name="Montgomery P."/>
            <person name="Mori A."/>
            <person name="Nascimento A.L."/>
            <person name="Naveira H.F."/>
            <person name="Nusbaum C."/>
            <person name="O'leary S."/>
            <person name="Orvis J."/>
            <person name="Pertea M."/>
            <person name="Quesneville H."/>
            <person name="Reidenbach K.R."/>
            <person name="Rogers Y.H."/>
            <person name="Roth C.W."/>
            <person name="Schneider J.R."/>
            <person name="Schatz M."/>
            <person name="Shumway M."/>
            <person name="Stanke M."/>
            <person name="Stinson E.O."/>
            <person name="Tubio J.M."/>
            <person name="Vanzee J.P."/>
            <person name="Verjovski-Almeida S."/>
            <person name="Werner D."/>
            <person name="White O."/>
            <person name="Wyder S."/>
            <person name="Zeng Q."/>
            <person name="Zhao Q."/>
            <person name="Zhao Y."/>
            <person name="Hill C.A."/>
            <person name="Raikhel A.S."/>
            <person name="Soares M.B."/>
            <person name="Knudson D.L."/>
            <person name="Lee N.H."/>
            <person name="Galagan J."/>
            <person name="Salzberg S.L."/>
            <person name="Paulsen I.T."/>
            <person name="Dimopoulos G."/>
            <person name="Collins F.H."/>
            <person name="Birren B."/>
            <person name="Fraser-Liggett C.M."/>
            <person name="Severson D.W."/>
        </authorList>
    </citation>
    <scope>NUCLEOTIDE SEQUENCE [LARGE SCALE GENOMIC DNA]</scope>
    <source>
        <strain evidence="5">Liverpool</strain>
    </source>
</reference>
<keyword evidence="3" id="KW-0732">Signal</keyword>
<evidence type="ECO:0000259" key="4">
    <source>
        <dbReference type="Pfam" id="PF01826"/>
    </source>
</evidence>
<dbReference type="PANTHER" id="PTHR23259:SF70">
    <property type="entry name" value="ACCESSORY GLAND PROTEIN ACP62F-RELATED"/>
    <property type="match status" value="1"/>
</dbReference>
<dbReference type="InterPro" id="IPR051368">
    <property type="entry name" value="SerProtInhib-TIL_Domain"/>
</dbReference>
<dbReference type="OMA" id="NIDGSCI"/>
<evidence type="ECO:0000313" key="5">
    <source>
        <dbReference type="EMBL" id="EAT48625.1"/>
    </source>
</evidence>
<dbReference type="CDD" id="cd19941">
    <property type="entry name" value="TIL"/>
    <property type="match status" value="1"/>
</dbReference>
<dbReference type="Pfam" id="PF01826">
    <property type="entry name" value="TIL"/>
    <property type="match status" value="1"/>
</dbReference>
<dbReference type="GO" id="GO:0030414">
    <property type="term" value="F:peptidase inhibitor activity"/>
    <property type="evidence" value="ECO:0007669"/>
    <property type="project" value="UniProtKB-KW"/>
</dbReference>
<dbReference type="HOGENOM" id="CLU_2186108_0_0_1"/>